<dbReference type="GO" id="GO:0003700">
    <property type="term" value="F:DNA-binding transcription factor activity"/>
    <property type="evidence" value="ECO:0007669"/>
    <property type="project" value="InterPro"/>
</dbReference>
<evidence type="ECO:0000259" key="4">
    <source>
        <dbReference type="PROSITE" id="PS50995"/>
    </source>
</evidence>
<proteinExistence type="predicted"/>
<dbReference type="RefSeq" id="WP_132550138.1">
    <property type="nucleotide sequence ID" value="NZ_SMAA01000011.1"/>
</dbReference>
<organism evidence="5 6">
    <name type="scientific">Pectinatus cerevisiiphilus</name>
    <dbReference type="NCBI Taxonomy" id="86956"/>
    <lineage>
        <taxon>Bacteria</taxon>
        <taxon>Bacillati</taxon>
        <taxon>Bacillota</taxon>
        <taxon>Negativicutes</taxon>
        <taxon>Selenomonadales</taxon>
        <taxon>Selenomonadaceae</taxon>
        <taxon>Pectinatus</taxon>
    </lineage>
</organism>
<dbReference type="OrthoDB" id="5358347at2"/>
<dbReference type="InterPro" id="IPR000835">
    <property type="entry name" value="HTH_MarR-typ"/>
</dbReference>
<keyword evidence="1" id="KW-0805">Transcription regulation</keyword>
<dbReference type="InterPro" id="IPR036388">
    <property type="entry name" value="WH-like_DNA-bd_sf"/>
</dbReference>
<sequence length="158" mass="18693">MDTAEEIIKYFIRIRERPNVLEEYHKKLFEGMRLAEVHCIDKIGSIEDANVTKIATEMHMTRGAISKICKKLLCRKLIDSYQKPENNKEVYFNLTEEGKEIYFVHKKYHDRAIQSYLDMLTAYTEDEEKAILKFLQAMNVIYDKQSAVFSQVKDKEEV</sequence>
<keyword evidence="6" id="KW-1185">Reference proteome</keyword>
<gene>
    <name evidence="5" type="ORF">EDC37_11114</name>
</gene>
<dbReference type="AlphaFoldDB" id="A0A4R3K5Z7"/>
<reference evidence="5 6" key="1">
    <citation type="submission" date="2019-03" db="EMBL/GenBank/DDBJ databases">
        <title>Genomic Encyclopedia of Type Strains, Phase IV (KMG-IV): sequencing the most valuable type-strain genomes for metagenomic binning, comparative biology and taxonomic classification.</title>
        <authorList>
            <person name="Goeker M."/>
        </authorList>
    </citation>
    <scope>NUCLEOTIDE SEQUENCE [LARGE SCALE GENOMIC DNA]</scope>
    <source>
        <strain evidence="5 6">DSM 20467</strain>
    </source>
</reference>
<dbReference type="PANTHER" id="PTHR35790">
    <property type="entry name" value="HTH-TYPE TRANSCRIPTIONAL REGULATOR PCHR"/>
    <property type="match status" value="1"/>
</dbReference>
<evidence type="ECO:0000313" key="6">
    <source>
        <dbReference type="Proteomes" id="UP000295188"/>
    </source>
</evidence>
<keyword evidence="3" id="KW-0804">Transcription</keyword>
<dbReference type="InterPro" id="IPR052067">
    <property type="entry name" value="Metal_resp_HTH_trans_reg"/>
</dbReference>
<dbReference type="Gene3D" id="1.10.10.10">
    <property type="entry name" value="Winged helix-like DNA-binding domain superfamily/Winged helix DNA-binding domain"/>
    <property type="match status" value="1"/>
</dbReference>
<dbReference type="PANTHER" id="PTHR35790:SF4">
    <property type="entry name" value="HTH-TYPE TRANSCRIPTIONAL REGULATOR PCHR"/>
    <property type="match status" value="1"/>
</dbReference>
<dbReference type="Proteomes" id="UP000295188">
    <property type="component" value="Unassembled WGS sequence"/>
</dbReference>
<evidence type="ECO:0000256" key="2">
    <source>
        <dbReference type="ARBA" id="ARBA00023125"/>
    </source>
</evidence>
<evidence type="ECO:0000256" key="1">
    <source>
        <dbReference type="ARBA" id="ARBA00023015"/>
    </source>
</evidence>
<dbReference type="GO" id="GO:0003677">
    <property type="term" value="F:DNA binding"/>
    <property type="evidence" value="ECO:0007669"/>
    <property type="project" value="UniProtKB-KW"/>
</dbReference>
<comment type="caution">
    <text evidence="5">The sequence shown here is derived from an EMBL/GenBank/DDBJ whole genome shotgun (WGS) entry which is preliminary data.</text>
</comment>
<evidence type="ECO:0000313" key="5">
    <source>
        <dbReference type="EMBL" id="TCS78157.1"/>
    </source>
</evidence>
<feature type="domain" description="HTH marR-type" evidence="4">
    <location>
        <begin position="1"/>
        <end position="140"/>
    </location>
</feature>
<protein>
    <submittedName>
        <fullName evidence="5">DNA-binding MarR family transcriptional regulator</fullName>
    </submittedName>
</protein>
<accession>A0A4R3K5Z7</accession>
<dbReference type="PROSITE" id="PS50995">
    <property type="entry name" value="HTH_MARR_2"/>
    <property type="match status" value="1"/>
</dbReference>
<dbReference type="SMART" id="SM00347">
    <property type="entry name" value="HTH_MARR"/>
    <property type="match status" value="1"/>
</dbReference>
<keyword evidence="2 5" id="KW-0238">DNA-binding</keyword>
<evidence type="ECO:0000256" key="3">
    <source>
        <dbReference type="ARBA" id="ARBA00023163"/>
    </source>
</evidence>
<dbReference type="EMBL" id="SMAA01000011">
    <property type="protein sequence ID" value="TCS78157.1"/>
    <property type="molecule type" value="Genomic_DNA"/>
</dbReference>
<dbReference type="Pfam" id="PF01047">
    <property type="entry name" value="MarR"/>
    <property type="match status" value="1"/>
</dbReference>
<dbReference type="InterPro" id="IPR036390">
    <property type="entry name" value="WH_DNA-bd_sf"/>
</dbReference>
<name>A0A4R3K5Z7_9FIRM</name>
<dbReference type="SUPFAM" id="SSF46785">
    <property type="entry name" value="Winged helix' DNA-binding domain"/>
    <property type="match status" value="1"/>
</dbReference>